<gene>
    <name evidence="2" type="ordered locus">Veis_4645</name>
</gene>
<name>A1WRT5_VEREI</name>
<evidence type="ECO:0000313" key="2">
    <source>
        <dbReference type="EMBL" id="ABM60342.1"/>
    </source>
</evidence>
<dbReference type="InterPro" id="IPR050712">
    <property type="entry name" value="NAD(P)H-dep_reductase"/>
</dbReference>
<dbReference type="InterPro" id="IPR029039">
    <property type="entry name" value="Flavoprotein-like_sf"/>
</dbReference>
<feature type="domain" description="NADPH-dependent FMN reductase-like" evidence="1">
    <location>
        <begin position="23"/>
        <end position="167"/>
    </location>
</feature>
<evidence type="ECO:0000259" key="1">
    <source>
        <dbReference type="Pfam" id="PF03358"/>
    </source>
</evidence>
<dbReference type="eggNOG" id="COG0431">
    <property type="taxonomic scope" value="Bacteria"/>
</dbReference>
<dbReference type="InterPro" id="IPR005025">
    <property type="entry name" value="FMN_Rdtase-like_dom"/>
</dbReference>
<dbReference type="HOGENOM" id="CLU_055322_4_2_4"/>
<dbReference type="STRING" id="391735.Veis_4645"/>
<dbReference type="AlphaFoldDB" id="A1WRT5"/>
<dbReference type="SUPFAM" id="SSF52218">
    <property type="entry name" value="Flavoproteins"/>
    <property type="match status" value="1"/>
</dbReference>
<evidence type="ECO:0000313" key="3">
    <source>
        <dbReference type="Proteomes" id="UP000000374"/>
    </source>
</evidence>
<dbReference type="GO" id="GO:0005829">
    <property type="term" value="C:cytosol"/>
    <property type="evidence" value="ECO:0007669"/>
    <property type="project" value="TreeGrafter"/>
</dbReference>
<dbReference type="PANTHER" id="PTHR30543">
    <property type="entry name" value="CHROMATE REDUCTASE"/>
    <property type="match status" value="1"/>
</dbReference>
<dbReference type="GO" id="GO:0010181">
    <property type="term" value="F:FMN binding"/>
    <property type="evidence" value="ECO:0007669"/>
    <property type="project" value="TreeGrafter"/>
</dbReference>
<sequence>MGKSPLPFMTMTDLQRQSLQTPMTVLALNGSLRAGSFNGHALAAAEILAPHGMSMEFSCCTGIPLFNEDEERLGIPPVVELLGDRIRSANGLVIASPEYNFSISGVLKNTIDWLSRLPSRPLKGKPVAILSATAGAFGGARHQYELRKVLLGLDALVLQRPEVLIGNCRAKFDENGNLTDAATQQAIASAMQAFAAWISLLESGSSAVTTDAATHIALAV</sequence>
<reference evidence="3" key="1">
    <citation type="submission" date="2006-12" db="EMBL/GenBank/DDBJ databases">
        <title>Complete sequence of chromosome 1 of Verminephrobacter eiseniae EF01-2.</title>
        <authorList>
            <person name="Copeland A."/>
            <person name="Lucas S."/>
            <person name="Lapidus A."/>
            <person name="Barry K."/>
            <person name="Detter J.C."/>
            <person name="Glavina del Rio T."/>
            <person name="Dalin E."/>
            <person name="Tice H."/>
            <person name="Pitluck S."/>
            <person name="Chertkov O."/>
            <person name="Brettin T."/>
            <person name="Bruce D."/>
            <person name="Han C."/>
            <person name="Tapia R."/>
            <person name="Gilna P."/>
            <person name="Schmutz J."/>
            <person name="Larimer F."/>
            <person name="Land M."/>
            <person name="Hauser L."/>
            <person name="Kyrpides N."/>
            <person name="Kim E."/>
            <person name="Stahl D."/>
            <person name="Richardson P."/>
        </authorList>
    </citation>
    <scope>NUCLEOTIDE SEQUENCE [LARGE SCALE GENOMIC DNA]</scope>
    <source>
        <strain evidence="3">EF01-2</strain>
    </source>
</reference>
<dbReference type="GO" id="GO:0016491">
    <property type="term" value="F:oxidoreductase activity"/>
    <property type="evidence" value="ECO:0007669"/>
    <property type="project" value="InterPro"/>
</dbReference>
<dbReference type="Pfam" id="PF03358">
    <property type="entry name" value="FMN_red"/>
    <property type="match status" value="1"/>
</dbReference>
<organism evidence="2 3">
    <name type="scientific">Verminephrobacter eiseniae (strain EF01-2)</name>
    <dbReference type="NCBI Taxonomy" id="391735"/>
    <lineage>
        <taxon>Bacteria</taxon>
        <taxon>Pseudomonadati</taxon>
        <taxon>Pseudomonadota</taxon>
        <taxon>Betaproteobacteria</taxon>
        <taxon>Burkholderiales</taxon>
        <taxon>Comamonadaceae</taxon>
        <taxon>Verminephrobacter</taxon>
    </lineage>
</organism>
<dbReference type="Gene3D" id="3.40.50.360">
    <property type="match status" value="1"/>
</dbReference>
<keyword evidence="3" id="KW-1185">Reference proteome</keyword>
<accession>A1WRT5</accession>
<dbReference type="EMBL" id="CP000542">
    <property type="protein sequence ID" value="ABM60342.1"/>
    <property type="molecule type" value="Genomic_DNA"/>
</dbReference>
<dbReference type="Proteomes" id="UP000000374">
    <property type="component" value="Chromosome"/>
</dbReference>
<protein>
    <submittedName>
        <fullName evidence="2">NADPH-dependent FMN reductase</fullName>
    </submittedName>
</protein>
<dbReference type="KEGG" id="vei:Veis_4645"/>
<proteinExistence type="predicted"/>
<dbReference type="PANTHER" id="PTHR30543:SF21">
    <property type="entry name" value="NAD(P)H-DEPENDENT FMN REDUCTASE LOT6"/>
    <property type="match status" value="1"/>
</dbReference>